<protein>
    <recommendedName>
        <fullName evidence="3">Antitoxin VbhA domain-containing protein</fullName>
    </recommendedName>
</protein>
<gene>
    <name evidence="1" type="ORF">GCM10025864_15270</name>
</gene>
<keyword evidence="2" id="KW-1185">Reference proteome</keyword>
<proteinExistence type="predicted"/>
<evidence type="ECO:0000313" key="1">
    <source>
        <dbReference type="EMBL" id="GMA23768.1"/>
    </source>
</evidence>
<dbReference type="EMBL" id="BSUK01000001">
    <property type="protein sequence ID" value="GMA23768.1"/>
    <property type="molecule type" value="Genomic_DNA"/>
</dbReference>
<organism evidence="1 2">
    <name type="scientific">Luteimicrobium album</name>
    <dbReference type="NCBI Taxonomy" id="1054550"/>
    <lineage>
        <taxon>Bacteria</taxon>
        <taxon>Bacillati</taxon>
        <taxon>Actinomycetota</taxon>
        <taxon>Actinomycetes</taxon>
        <taxon>Micrococcales</taxon>
        <taxon>Luteimicrobium</taxon>
    </lineage>
</organism>
<name>A0ABQ6I1E9_9MICO</name>
<accession>A0ABQ6I1E9</accession>
<dbReference type="Proteomes" id="UP001157091">
    <property type="component" value="Unassembled WGS sequence"/>
</dbReference>
<reference evidence="2" key="1">
    <citation type="journal article" date="2019" name="Int. J. Syst. Evol. Microbiol.">
        <title>The Global Catalogue of Microorganisms (GCM) 10K type strain sequencing project: providing services to taxonomists for standard genome sequencing and annotation.</title>
        <authorList>
            <consortium name="The Broad Institute Genomics Platform"/>
            <consortium name="The Broad Institute Genome Sequencing Center for Infectious Disease"/>
            <person name="Wu L."/>
            <person name="Ma J."/>
        </authorList>
    </citation>
    <scope>NUCLEOTIDE SEQUENCE [LARGE SCALE GENOMIC DNA]</scope>
    <source>
        <strain evidence="2">NBRC 106348</strain>
    </source>
</reference>
<dbReference type="RefSeq" id="WP_036955350.1">
    <property type="nucleotide sequence ID" value="NZ_BSUK01000001.1"/>
</dbReference>
<comment type="caution">
    <text evidence="1">The sequence shown here is derived from an EMBL/GenBank/DDBJ whole genome shotgun (WGS) entry which is preliminary data.</text>
</comment>
<sequence>MPTTVVPEARRLARRGHVGDDGLTTQERIAMARRYLEESNRPVPESVMHLVRERLIAERADLA</sequence>
<evidence type="ECO:0000313" key="2">
    <source>
        <dbReference type="Proteomes" id="UP001157091"/>
    </source>
</evidence>
<evidence type="ECO:0008006" key="3">
    <source>
        <dbReference type="Google" id="ProtNLM"/>
    </source>
</evidence>